<proteinExistence type="predicted"/>
<reference evidence="2" key="2">
    <citation type="journal article" date="2023" name="IMA Fungus">
        <title>Comparative genomic study of the Penicillium genus elucidates a diverse pangenome and 15 lateral gene transfer events.</title>
        <authorList>
            <person name="Petersen C."/>
            <person name="Sorensen T."/>
            <person name="Nielsen M.R."/>
            <person name="Sondergaard T.E."/>
            <person name="Sorensen J.L."/>
            <person name="Fitzpatrick D.A."/>
            <person name="Frisvad J.C."/>
            <person name="Nielsen K.L."/>
        </authorList>
    </citation>
    <scope>NUCLEOTIDE SEQUENCE</scope>
    <source>
        <strain evidence="2">IBT 22155</strain>
    </source>
</reference>
<accession>A0A9W9L9P2</accession>
<dbReference type="RefSeq" id="XP_056525286.1">
    <property type="nucleotide sequence ID" value="XM_056663173.1"/>
</dbReference>
<name>A0A9W9L9P2_9EURO</name>
<feature type="region of interest" description="Disordered" evidence="1">
    <location>
        <begin position="1"/>
        <end position="74"/>
    </location>
</feature>
<organism evidence="2 3">
    <name type="scientific">Penicillium bovifimosum</name>
    <dbReference type="NCBI Taxonomy" id="126998"/>
    <lineage>
        <taxon>Eukaryota</taxon>
        <taxon>Fungi</taxon>
        <taxon>Dikarya</taxon>
        <taxon>Ascomycota</taxon>
        <taxon>Pezizomycotina</taxon>
        <taxon>Eurotiomycetes</taxon>
        <taxon>Eurotiomycetidae</taxon>
        <taxon>Eurotiales</taxon>
        <taxon>Aspergillaceae</taxon>
        <taxon>Penicillium</taxon>
    </lineage>
</organism>
<sequence length="312" mass="35112">MGSPLQELISPPQKETSPPQKKTPTAQEDTSPLPRGEKSLPPQEISLPQDEISLPHQEATSLSKEETSPPEEETLWTQHHAPIISVAVKALAEQNIPVVEYGEQIQWRYGDPVVLLRVEWAVPDGLLSLASEILSNLGFPRVPPSTGTAVDYGEWDRACIIHRLGKDCPVYLYPLSFVGLELQDTCEVTSTFDRSLKILTPKPNKYMVSLLRHLLNHLPDDTFRLRVKDDLLSFICFYILRQKPLSTKHGECDDDESEEDYQNRVGEALKKMGTWDWGADGKAYLRISESVLRDCRSIDRLGGPGHTLEGYQ</sequence>
<gene>
    <name evidence="2" type="ORF">N7515_002429</name>
</gene>
<comment type="caution">
    <text evidence="2">The sequence shown here is derived from an EMBL/GenBank/DDBJ whole genome shotgun (WGS) entry which is preliminary data.</text>
</comment>
<dbReference type="GeneID" id="81402343"/>
<protein>
    <submittedName>
        <fullName evidence="2">Uncharacterized protein</fullName>
    </submittedName>
</protein>
<feature type="compositionally biased region" description="Polar residues" evidence="1">
    <location>
        <begin position="13"/>
        <end position="30"/>
    </location>
</feature>
<evidence type="ECO:0000313" key="3">
    <source>
        <dbReference type="Proteomes" id="UP001149079"/>
    </source>
</evidence>
<keyword evidence="3" id="KW-1185">Reference proteome</keyword>
<evidence type="ECO:0000313" key="2">
    <source>
        <dbReference type="EMBL" id="KAJ5143642.1"/>
    </source>
</evidence>
<dbReference type="Proteomes" id="UP001149079">
    <property type="component" value="Unassembled WGS sequence"/>
</dbReference>
<dbReference type="AlphaFoldDB" id="A0A9W9L9P2"/>
<reference evidence="2" key="1">
    <citation type="submission" date="2022-11" db="EMBL/GenBank/DDBJ databases">
        <authorList>
            <person name="Petersen C."/>
        </authorList>
    </citation>
    <scope>NUCLEOTIDE SEQUENCE</scope>
    <source>
        <strain evidence="2">IBT 22155</strain>
    </source>
</reference>
<dbReference type="OrthoDB" id="4202165at2759"/>
<evidence type="ECO:0000256" key="1">
    <source>
        <dbReference type="SAM" id="MobiDB-lite"/>
    </source>
</evidence>
<dbReference type="EMBL" id="JAPQKL010000002">
    <property type="protein sequence ID" value="KAJ5143642.1"/>
    <property type="molecule type" value="Genomic_DNA"/>
</dbReference>